<dbReference type="GO" id="GO:0005794">
    <property type="term" value="C:Golgi apparatus"/>
    <property type="evidence" value="ECO:0007669"/>
    <property type="project" value="TreeGrafter"/>
</dbReference>
<accession>A0A1J4JR80</accession>
<dbReference type="PANTHER" id="PTHR22883">
    <property type="entry name" value="ZINC FINGER DHHC DOMAIN CONTAINING PROTEIN"/>
    <property type="match status" value="1"/>
</dbReference>
<name>A0A1J4JR80_9EUKA</name>
<dbReference type="OrthoDB" id="331948at2759"/>
<dbReference type="VEuPathDB" id="TrichDB:TRFO_33403"/>
<organism evidence="9 10">
    <name type="scientific">Tritrichomonas foetus</name>
    <dbReference type="NCBI Taxonomy" id="1144522"/>
    <lineage>
        <taxon>Eukaryota</taxon>
        <taxon>Metamonada</taxon>
        <taxon>Parabasalia</taxon>
        <taxon>Tritrichomonadida</taxon>
        <taxon>Tritrichomonadidae</taxon>
        <taxon>Tritrichomonas</taxon>
    </lineage>
</organism>
<evidence type="ECO:0000256" key="7">
    <source>
        <dbReference type="RuleBase" id="RU079119"/>
    </source>
</evidence>
<comment type="subcellular location">
    <subcellularLocation>
        <location evidence="1">Membrane</location>
        <topology evidence="1">Multi-pass membrane protein</topology>
    </subcellularLocation>
</comment>
<feature type="transmembrane region" description="Helical" evidence="7">
    <location>
        <begin position="239"/>
        <end position="262"/>
    </location>
</feature>
<evidence type="ECO:0000256" key="4">
    <source>
        <dbReference type="ARBA" id="ARBA00022989"/>
    </source>
</evidence>
<keyword evidence="5 7" id="KW-0472">Membrane</keyword>
<sequence>MILSLRHGNQPATENGDPIDFPGYSSGHFYKKFGITFMKVDNLNEIFLGSWIVKPLVPILSSLIAIFGVPLATAVFFRKFSCWKLLFVIDTILMIFFLVSFFRTSIDGPGYYPFYWALGDNPIITNNEFYESGEESVLFKSKFDPPPAGIISNDLQLTWARTQKRPARSIVAKSARRIVIRPDHYCKYSETWIGKRNFKFFILFNLYGSLFVGLITLVGVFVIYGDFKSGNWGLFNFTFLFHVAGEITAFEFTGLCFSFFVASIMSVCRGTTDWERTNKLPVIKFSKGSLKANIEDVMGPMSKFYLYLSPFYSPWSNIPNDDLIAGYNNYYE</sequence>
<dbReference type="EC" id="2.3.1.225" evidence="7"/>
<dbReference type="GeneID" id="94843753"/>
<comment type="similarity">
    <text evidence="7">Belongs to the DHHC palmitoyltransferase family.</text>
</comment>
<evidence type="ECO:0000256" key="3">
    <source>
        <dbReference type="ARBA" id="ARBA00022692"/>
    </source>
</evidence>
<dbReference type="PANTHER" id="PTHR22883:SF147">
    <property type="entry name" value="PALMITOYLTRANSFERASE"/>
    <property type="match status" value="1"/>
</dbReference>
<dbReference type="GO" id="GO:0016020">
    <property type="term" value="C:membrane"/>
    <property type="evidence" value="ECO:0007669"/>
    <property type="project" value="UniProtKB-SubCell"/>
</dbReference>
<dbReference type="Pfam" id="PF01529">
    <property type="entry name" value="DHHC"/>
    <property type="match status" value="1"/>
</dbReference>
<keyword evidence="6 7" id="KW-0012">Acyltransferase</keyword>
<comment type="domain">
    <text evidence="7">The DHHC domain is required for palmitoyltransferase activity.</text>
</comment>
<keyword evidence="10" id="KW-1185">Reference proteome</keyword>
<dbReference type="Proteomes" id="UP000179807">
    <property type="component" value="Unassembled WGS sequence"/>
</dbReference>
<evidence type="ECO:0000256" key="5">
    <source>
        <dbReference type="ARBA" id="ARBA00023136"/>
    </source>
</evidence>
<dbReference type="RefSeq" id="XP_068353156.1">
    <property type="nucleotide sequence ID" value="XM_068509049.1"/>
</dbReference>
<dbReference type="InterPro" id="IPR001594">
    <property type="entry name" value="Palmitoyltrfase_DHHC"/>
</dbReference>
<gene>
    <name evidence="9" type="ORF">TRFO_33403</name>
</gene>
<evidence type="ECO:0000256" key="6">
    <source>
        <dbReference type="ARBA" id="ARBA00023315"/>
    </source>
</evidence>
<comment type="catalytic activity">
    <reaction evidence="7">
        <text>L-cysteinyl-[protein] + hexadecanoyl-CoA = S-hexadecanoyl-L-cysteinyl-[protein] + CoA</text>
        <dbReference type="Rhea" id="RHEA:36683"/>
        <dbReference type="Rhea" id="RHEA-COMP:10131"/>
        <dbReference type="Rhea" id="RHEA-COMP:11032"/>
        <dbReference type="ChEBI" id="CHEBI:29950"/>
        <dbReference type="ChEBI" id="CHEBI:57287"/>
        <dbReference type="ChEBI" id="CHEBI:57379"/>
        <dbReference type="ChEBI" id="CHEBI:74151"/>
        <dbReference type="EC" id="2.3.1.225"/>
    </reaction>
</comment>
<keyword evidence="3 7" id="KW-0812">Transmembrane</keyword>
<keyword evidence="2 7" id="KW-0808">Transferase</keyword>
<dbReference type="GO" id="GO:0005783">
    <property type="term" value="C:endoplasmic reticulum"/>
    <property type="evidence" value="ECO:0007669"/>
    <property type="project" value="TreeGrafter"/>
</dbReference>
<dbReference type="GO" id="GO:0019706">
    <property type="term" value="F:protein-cysteine S-palmitoyltransferase activity"/>
    <property type="evidence" value="ECO:0007669"/>
    <property type="project" value="UniProtKB-EC"/>
</dbReference>
<evidence type="ECO:0000256" key="2">
    <source>
        <dbReference type="ARBA" id="ARBA00022679"/>
    </source>
</evidence>
<proteinExistence type="inferred from homology"/>
<keyword evidence="4 7" id="KW-1133">Transmembrane helix</keyword>
<dbReference type="InterPro" id="IPR039859">
    <property type="entry name" value="PFA4/ZDH16/20/ERF2-like"/>
</dbReference>
<evidence type="ECO:0000256" key="1">
    <source>
        <dbReference type="ARBA" id="ARBA00004141"/>
    </source>
</evidence>
<evidence type="ECO:0000259" key="8">
    <source>
        <dbReference type="Pfam" id="PF01529"/>
    </source>
</evidence>
<dbReference type="PROSITE" id="PS50216">
    <property type="entry name" value="DHHC"/>
    <property type="match status" value="1"/>
</dbReference>
<protein>
    <recommendedName>
        <fullName evidence="7">Palmitoyltransferase</fullName>
        <ecNumber evidence="7">2.3.1.225</ecNumber>
    </recommendedName>
</protein>
<dbReference type="AlphaFoldDB" id="A0A1J4JR80"/>
<feature type="transmembrane region" description="Helical" evidence="7">
    <location>
        <begin position="83"/>
        <end position="102"/>
    </location>
</feature>
<evidence type="ECO:0000313" key="9">
    <source>
        <dbReference type="EMBL" id="OHT00020.1"/>
    </source>
</evidence>
<feature type="domain" description="Palmitoyltransferase DHHC" evidence="8">
    <location>
        <begin position="159"/>
        <end position="279"/>
    </location>
</feature>
<feature type="transmembrane region" description="Helical" evidence="7">
    <location>
        <begin position="200"/>
        <end position="224"/>
    </location>
</feature>
<evidence type="ECO:0000313" key="10">
    <source>
        <dbReference type="Proteomes" id="UP000179807"/>
    </source>
</evidence>
<feature type="transmembrane region" description="Helical" evidence="7">
    <location>
        <begin position="56"/>
        <end position="77"/>
    </location>
</feature>
<reference evidence="9" key="1">
    <citation type="submission" date="2016-10" db="EMBL/GenBank/DDBJ databases">
        <authorList>
            <person name="Benchimol M."/>
            <person name="Almeida L.G."/>
            <person name="Vasconcelos A.T."/>
            <person name="Perreira-Neves A."/>
            <person name="Rosa I.A."/>
            <person name="Tasca T."/>
            <person name="Bogo M.R."/>
            <person name="de Souza W."/>
        </authorList>
    </citation>
    <scope>NUCLEOTIDE SEQUENCE [LARGE SCALE GENOMIC DNA]</scope>
    <source>
        <strain evidence="9">K</strain>
    </source>
</reference>
<dbReference type="GO" id="GO:0006612">
    <property type="term" value="P:protein targeting to membrane"/>
    <property type="evidence" value="ECO:0007669"/>
    <property type="project" value="TreeGrafter"/>
</dbReference>
<comment type="caution">
    <text evidence="9">The sequence shown here is derived from an EMBL/GenBank/DDBJ whole genome shotgun (WGS) entry which is preliminary data.</text>
</comment>
<dbReference type="EMBL" id="MLAK01000975">
    <property type="protein sequence ID" value="OHT00020.1"/>
    <property type="molecule type" value="Genomic_DNA"/>
</dbReference>